<dbReference type="AlphaFoldDB" id="A0A1H1TVD5"/>
<dbReference type="EMBL" id="LT629757">
    <property type="protein sequence ID" value="SDS64160.1"/>
    <property type="molecule type" value="Genomic_DNA"/>
</dbReference>
<dbReference type="InterPro" id="IPR050861">
    <property type="entry name" value="Dihydroxyacetone_Kinase"/>
</dbReference>
<dbReference type="InterPro" id="IPR004007">
    <property type="entry name" value="DhaL_dom"/>
</dbReference>
<feature type="region of interest" description="Disordered" evidence="5">
    <location>
        <begin position="330"/>
        <end position="365"/>
    </location>
</feature>
<sequence>MKKLINQVGDLVPEMLQGLVAADPGLVLLAGQTVVLRRDHAELGGRVALVSGGGAGHEPAHGGYVGEGMLTGAVVGDVFTSPSTDAVLAAVRAVGQEAGVLLVVKNYTGDRLNFGLAAEIARTEGIDVEMVVVGDDVALAAEGEHAGRRGIAGTVLVHKVAGAAAARGDDLAGVRALAQRAAEGVRSMGVSLGACTVPAVGRPGFELGEDEVEWGLGIHGEAGVERGALVTADEVADRLVGAVADDAGLADGARVVLLVNDLGTTPPSELDVVARGALRALRGRGAVVERAWVGRFLTALDMPGCSVSVLPVDDELLALLDAPTRTSAWPAEHRGRVAPQEASEVAAPSVPDDPSAPAGRGGRLAADSPVRRGLLAACAALREAEPELTRMDSEVGDGDLGTGLDRGARAVEAELDDYPADPAGALRGAAATLRRAIGGTSGPLYSILLLRAAAVLDDADAGAVGWVEALAAGAEGIGEVGGASLGDRTMLDALVPLARTWRERLDAGDASGDAVARALAAAREGTAGTADHVAKVGRSSYLGERAKGTPDPGAHAVVVWAEAVATELG</sequence>
<feature type="domain" description="DhaK" evidence="7">
    <location>
        <begin position="7"/>
        <end position="329"/>
    </location>
</feature>
<dbReference type="RefSeq" id="WP_091729807.1">
    <property type="nucleotide sequence ID" value="NZ_LT629757.1"/>
</dbReference>
<organism evidence="8 9">
    <name type="scientific">Nocardioides scoriae</name>
    <dbReference type="NCBI Taxonomy" id="642780"/>
    <lineage>
        <taxon>Bacteria</taxon>
        <taxon>Bacillati</taxon>
        <taxon>Actinomycetota</taxon>
        <taxon>Actinomycetes</taxon>
        <taxon>Propionibacteriales</taxon>
        <taxon>Nocardioidaceae</taxon>
        <taxon>Nocardioides</taxon>
    </lineage>
</organism>
<dbReference type="InterPro" id="IPR004006">
    <property type="entry name" value="DhaK_dom"/>
</dbReference>
<evidence type="ECO:0000313" key="9">
    <source>
        <dbReference type="Proteomes" id="UP000198859"/>
    </source>
</evidence>
<dbReference type="GO" id="GO:0004371">
    <property type="term" value="F:glycerone kinase activity"/>
    <property type="evidence" value="ECO:0007669"/>
    <property type="project" value="InterPro"/>
</dbReference>
<dbReference type="Pfam" id="PF02734">
    <property type="entry name" value="Dak2"/>
    <property type="match status" value="1"/>
</dbReference>
<dbReference type="GO" id="GO:0019563">
    <property type="term" value="P:glycerol catabolic process"/>
    <property type="evidence" value="ECO:0007669"/>
    <property type="project" value="TreeGrafter"/>
</dbReference>
<dbReference type="PANTHER" id="PTHR28629">
    <property type="entry name" value="TRIOKINASE/FMN CYCLASE"/>
    <property type="match status" value="1"/>
</dbReference>
<evidence type="ECO:0000256" key="4">
    <source>
        <dbReference type="ARBA" id="ARBA00022840"/>
    </source>
</evidence>
<dbReference type="STRING" id="642780.SAMN04488570_2343"/>
<feature type="compositionally biased region" description="Low complexity" evidence="5">
    <location>
        <begin position="345"/>
        <end position="358"/>
    </location>
</feature>
<dbReference type="PANTHER" id="PTHR28629:SF4">
    <property type="entry name" value="TRIOKINASE_FMN CYCLASE"/>
    <property type="match status" value="1"/>
</dbReference>
<protein>
    <submittedName>
        <fullName evidence="8">Homodimeric dihydroxyacetone kinase</fullName>
    </submittedName>
</protein>
<evidence type="ECO:0000313" key="8">
    <source>
        <dbReference type="EMBL" id="SDS64160.1"/>
    </source>
</evidence>
<dbReference type="NCBIfam" id="TIGR02363">
    <property type="entry name" value="dhaK1"/>
    <property type="match status" value="1"/>
</dbReference>
<proteinExistence type="predicted"/>
<keyword evidence="3 8" id="KW-0418">Kinase</keyword>
<dbReference type="Gene3D" id="1.25.40.340">
    <property type="match status" value="1"/>
</dbReference>
<dbReference type="Pfam" id="PF02733">
    <property type="entry name" value="Dak1"/>
    <property type="match status" value="1"/>
</dbReference>
<dbReference type="Proteomes" id="UP000198859">
    <property type="component" value="Chromosome I"/>
</dbReference>
<dbReference type="PROSITE" id="PS51481">
    <property type="entry name" value="DHAK"/>
    <property type="match status" value="1"/>
</dbReference>
<dbReference type="OrthoDB" id="9806345at2"/>
<accession>A0A1H1TVD5</accession>
<evidence type="ECO:0000259" key="7">
    <source>
        <dbReference type="PROSITE" id="PS51481"/>
    </source>
</evidence>
<dbReference type="FunFam" id="1.25.40.340:FF:000002">
    <property type="entry name" value="Dihydroxyacetone kinase, L subunit"/>
    <property type="match status" value="1"/>
</dbReference>
<dbReference type="FunFam" id="3.40.50.10440:FF:000001">
    <property type="entry name" value="Dihydroxyacetone kinase, DhaK subunit"/>
    <property type="match status" value="1"/>
</dbReference>
<dbReference type="SUPFAM" id="SSF101473">
    <property type="entry name" value="DhaL-like"/>
    <property type="match status" value="1"/>
</dbReference>
<dbReference type="FunFam" id="3.30.1180.20:FF:000001">
    <property type="entry name" value="Dihydroxyacetone kinase 1"/>
    <property type="match status" value="1"/>
</dbReference>
<reference evidence="9" key="1">
    <citation type="submission" date="2016-10" db="EMBL/GenBank/DDBJ databases">
        <authorList>
            <person name="Varghese N."/>
            <person name="Submissions S."/>
        </authorList>
    </citation>
    <scope>NUCLEOTIDE SEQUENCE [LARGE SCALE GENOMIC DNA]</scope>
    <source>
        <strain evidence="9">DSM 22127</strain>
    </source>
</reference>
<evidence type="ECO:0000256" key="2">
    <source>
        <dbReference type="ARBA" id="ARBA00022741"/>
    </source>
</evidence>
<keyword evidence="1" id="KW-0808">Transferase</keyword>
<dbReference type="SMART" id="SM01120">
    <property type="entry name" value="Dak2"/>
    <property type="match status" value="1"/>
</dbReference>
<dbReference type="InterPro" id="IPR012736">
    <property type="entry name" value="DhaK_1"/>
</dbReference>
<keyword evidence="2" id="KW-0547">Nucleotide-binding</keyword>
<evidence type="ECO:0000259" key="6">
    <source>
        <dbReference type="PROSITE" id="PS51480"/>
    </source>
</evidence>
<name>A0A1H1TVD5_9ACTN</name>
<dbReference type="Gene3D" id="3.30.1180.20">
    <property type="entry name" value="Dihydroxyacetone kinase, domain 2"/>
    <property type="match status" value="1"/>
</dbReference>
<dbReference type="SUPFAM" id="SSF82549">
    <property type="entry name" value="DAK1/DegV-like"/>
    <property type="match status" value="1"/>
</dbReference>
<keyword evidence="4" id="KW-0067">ATP-binding</keyword>
<dbReference type="InterPro" id="IPR036117">
    <property type="entry name" value="DhaL_dom_sf"/>
</dbReference>
<dbReference type="NCBIfam" id="NF011049">
    <property type="entry name" value="PRK14479.1"/>
    <property type="match status" value="1"/>
</dbReference>
<feature type="domain" description="DhaL" evidence="6">
    <location>
        <begin position="368"/>
        <end position="566"/>
    </location>
</feature>
<evidence type="ECO:0000256" key="1">
    <source>
        <dbReference type="ARBA" id="ARBA00022679"/>
    </source>
</evidence>
<gene>
    <name evidence="8" type="ORF">SAMN04488570_2343</name>
</gene>
<dbReference type="Gene3D" id="3.40.50.10440">
    <property type="entry name" value="Dihydroxyacetone kinase, domain 1"/>
    <property type="match status" value="1"/>
</dbReference>
<dbReference type="GO" id="GO:0005829">
    <property type="term" value="C:cytosol"/>
    <property type="evidence" value="ECO:0007669"/>
    <property type="project" value="TreeGrafter"/>
</dbReference>
<evidence type="ECO:0000256" key="3">
    <source>
        <dbReference type="ARBA" id="ARBA00022777"/>
    </source>
</evidence>
<dbReference type="GO" id="GO:0005524">
    <property type="term" value="F:ATP binding"/>
    <property type="evidence" value="ECO:0007669"/>
    <property type="project" value="UniProtKB-KW"/>
</dbReference>
<keyword evidence="9" id="KW-1185">Reference proteome</keyword>
<dbReference type="PROSITE" id="PS51480">
    <property type="entry name" value="DHAL"/>
    <property type="match status" value="1"/>
</dbReference>
<evidence type="ECO:0000256" key="5">
    <source>
        <dbReference type="SAM" id="MobiDB-lite"/>
    </source>
</evidence>